<dbReference type="Gene3D" id="3.10.290.10">
    <property type="entry name" value="RNA-binding S4 domain"/>
    <property type="match status" value="1"/>
</dbReference>
<dbReference type="SMART" id="SM00363">
    <property type="entry name" value="S4"/>
    <property type="match status" value="1"/>
</dbReference>
<evidence type="ECO:0000313" key="5">
    <source>
        <dbReference type="EMBL" id="GAP14410.1"/>
    </source>
</evidence>
<dbReference type="PANTHER" id="PTHR32319:SF0">
    <property type="entry name" value="BACTERIAL HEMOLYSIN-LIKE PROTEIN"/>
    <property type="match status" value="1"/>
</dbReference>
<dbReference type="STRING" id="360412.LARV_02179"/>
<dbReference type="InterPro" id="IPR029063">
    <property type="entry name" value="SAM-dependent_MTases_sf"/>
</dbReference>
<dbReference type="SUPFAM" id="SSF55174">
    <property type="entry name" value="Alpha-L RNA-binding motif"/>
    <property type="match status" value="1"/>
</dbReference>
<evidence type="ECO:0000256" key="3">
    <source>
        <dbReference type="PROSITE-ProRule" id="PRU00182"/>
    </source>
</evidence>
<reference evidence="5" key="1">
    <citation type="submission" date="2015-07" db="EMBL/GenBank/DDBJ databases">
        <title>Draft Genome Sequences of Anaerolinea thermolimosa IMO-1, Bellilinea caldifistulae GOMI-1, Leptolinea tardivitalis YMTK-2, Levilinea saccharolytica KIBI-1,Longilinea arvoryzae KOME-1, Previously Described as Members of the Anaerolineaceae (Chloroflexi).</title>
        <authorList>
            <person name="Sekiguchi Y."/>
            <person name="Ohashi A."/>
            <person name="Matsuura N."/>
            <person name="Tourlousse M.D."/>
        </authorList>
    </citation>
    <scope>NUCLEOTIDE SEQUENCE [LARGE SCALE GENOMIC DNA]</scope>
    <source>
        <strain evidence="5">KOME-1</strain>
    </source>
</reference>
<dbReference type="EMBL" id="DF967972">
    <property type="protein sequence ID" value="GAP14410.1"/>
    <property type="molecule type" value="Genomic_DNA"/>
</dbReference>
<dbReference type="Gene3D" id="3.40.50.150">
    <property type="entry name" value="Vaccinia Virus protein VP39"/>
    <property type="match status" value="1"/>
</dbReference>
<keyword evidence="6" id="KW-1185">Reference proteome</keyword>
<accession>A0A0S7BL50</accession>
<evidence type="ECO:0000259" key="4">
    <source>
        <dbReference type="SMART" id="SM00363"/>
    </source>
</evidence>
<dbReference type="InterPro" id="IPR002877">
    <property type="entry name" value="RNA_MeTrfase_FtsJ_dom"/>
</dbReference>
<gene>
    <name evidence="5" type="ORF">LARV_02179</name>
</gene>
<dbReference type="AlphaFoldDB" id="A0A0S7BL50"/>
<dbReference type="RefSeq" id="WP_075073670.1">
    <property type="nucleotide sequence ID" value="NZ_DF967972.1"/>
</dbReference>
<dbReference type="OrthoDB" id="9784736at2"/>
<dbReference type="Pfam" id="PF01728">
    <property type="entry name" value="FtsJ"/>
    <property type="match status" value="1"/>
</dbReference>
<dbReference type="PIRSF" id="PIRSF005578">
    <property type="entry name" value="TlyA"/>
    <property type="match status" value="1"/>
</dbReference>
<sequence>MPTLHKTRLDILLTERGLAESRTQAQRLVMAGQVRVDGQVAAKPSEKVLENAAISVDHGPRFVSRGGEKLEGALQAFGLQQLDGMICADLGASTGGFTDCMLQHGAARVYAVDVGYGILHWKLRNDPRVVVMERVNARYVSGFPEPVQFVTIDASFISLKILLPVVKTWWLQSQGQVVALIKPQFEAGREEVARGDGVVRDAAVHRSVLEQVLAFTTQEGFGVRGLVRSSLLGPKGNTEFLVWLEYPARQAADVNALIEQAVQSPLPDGEGRRALE</sequence>
<dbReference type="GO" id="GO:0003723">
    <property type="term" value="F:RNA binding"/>
    <property type="evidence" value="ECO:0007669"/>
    <property type="project" value="UniProtKB-KW"/>
</dbReference>
<evidence type="ECO:0000256" key="1">
    <source>
        <dbReference type="ARBA" id="ARBA00022884"/>
    </source>
</evidence>
<dbReference type="InterPro" id="IPR047048">
    <property type="entry name" value="TlyA"/>
</dbReference>
<dbReference type="Proteomes" id="UP000055060">
    <property type="component" value="Unassembled WGS sequence"/>
</dbReference>
<dbReference type="GO" id="GO:0032259">
    <property type="term" value="P:methylation"/>
    <property type="evidence" value="ECO:0007669"/>
    <property type="project" value="InterPro"/>
</dbReference>
<keyword evidence="1 3" id="KW-0694">RNA-binding</keyword>
<protein>
    <submittedName>
        <fullName evidence="5">Hemolysin TlyA family protein</fullName>
    </submittedName>
</protein>
<dbReference type="PROSITE" id="PS50889">
    <property type="entry name" value="S4"/>
    <property type="match status" value="1"/>
</dbReference>
<comment type="similarity">
    <text evidence="2">Belongs to the TlyA family.</text>
</comment>
<dbReference type="GO" id="GO:0008168">
    <property type="term" value="F:methyltransferase activity"/>
    <property type="evidence" value="ECO:0007669"/>
    <property type="project" value="InterPro"/>
</dbReference>
<dbReference type="InterPro" id="IPR036986">
    <property type="entry name" value="S4_RNA-bd_sf"/>
</dbReference>
<evidence type="ECO:0000256" key="2">
    <source>
        <dbReference type="ARBA" id="ARBA00029460"/>
    </source>
</evidence>
<dbReference type="InterPro" id="IPR002942">
    <property type="entry name" value="S4_RNA-bd"/>
</dbReference>
<organism evidence="5">
    <name type="scientific">Longilinea arvoryzae</name>
    <dbReference type="NCBI Taxonomy" id="360412"/>
    <lineage>
        <taxon>Bacteria</taxon>
        <taxon>Bacillati</taxon>
        <taxon>Chloroflexota</taxon>
        <taxon>Anaerolineae</taxon>
        <taxon>Anaerolineales</taxon>
        <taxon>Anaerolineaceae</taxon>
        <taxon>Longilinea</taxon>
    </lineage>
</organism>
<dbReference type="SUPFAM" id="SSF53335">
    <property type="entry name" value="S-adenosyl-L-methionine-dependent methyltransferases"/>
    <property type="match status" value="1"/>
</dbReference>
<dbReference type="PANTHER" id="PTHR32319">
    <property type="entry name" value="BACTERIAL HEMOLYSIN-LIKE PROTEIN"/>
    <property type="match status" value="1"/>
</dbReference>
<dbReference type="NCBIfam" id="TIGR00478">
    <property type="entry name" value="tly"/>
    <property type="match status" value="1"/>
</dbReference>
<dbReference type="CDD" id="cd00165">
    <property type="entry name" value="S4"/>
    <property type="match status" value="1"/>
</dbReference>
<proteinExistence type="inferred from homology"/>
<dbReference type="Pfam" id="PF01479">
    <property type="entry name" value="S4"/>
    <property type="match status" value="1"/>
</dbReference>
<evidence type="ECO:0000313" key="6">
    <source>
        <dbReference type="Proteomes" id="UP000055060"/>
    </source>
</evidence>
<feature type="domain" description="RNA-binding S4" evidence="4">
    <location>
        <begin position="7"/>
        <end position="71"/>
    </location>
</feature>
<dbReference type="InterPro" id="IPR004538">
    <property type="entry name" value="Hemolysin_A/TlyA"/>
</dbReference>
<name>A0A0S7BL50_9CHLR</name>